<dbReference type="EMBL" id="JTHE03000061">
    <property type="protein sequence ID" value="MCM1983435.1"/>
    <property type="molecule type" value="Genomic_DNA"/>
</dbReference>
<name>A0ABD4T4C2_9CYAN</name>
<keyword evidence="5 8" id="KW-0560">Oxidoreductase</keyword>
<protein>
    <submittedName>
        <fullName evidence="8">Glycerol-3-phosphate dehydrogenase</fullName>
        <ecNumber evidence="8">1.1.5.3</ecNumber>
    </submittedName>
</protein>
<dbReference type="RefSeq" id="WP_166275198.1">
    <property type="nucleotide sequence ID" value="NZ_JTHE03000061.1"/>
</dbReference>
<dbReference type="NCBIfam" id="NF008899">
    <property type="entry name" value="PRK12266.1"/>
    <property type="match status" value="1"/>
</dbReference>
<dbReference type="Gene3D" id="3.50.50.60">
    <property type="entry name" value="FAD/NAD(P)-binding domain"/>
    <property type="match status" value="1"/>
</dbReference>
<keyword evidence="4" id="KW-0274">FAD</keyword>
<comment type="cofactor">
    <cofactor evidence="1">
        <name>FAD</name>
        <dbReference type="ChEBI" id="CHEBI:57692"/>
    </cofactor>
</comment>
<dbReference type="SUPFAM" id="SSF51905">
    <property type="entry name" value="FAD/NAD(P)-binding domain"/>
    <property type="match status" value="1"/>
</dbReference>
<evidence type="ECO:0000259" key="6">
    <source>
        <dbReference type="Pfam" id="PF01266"/>
    </source>
</evidence>
<evidence type="ECO:0000313" key="9">
    <source>
        <dbReference type="Proteomes" id="UP000031561"/>
    </source>
</evidence>
<evidence type="ECO:0000313" key="8">
    <source>
        <dbReference type="EMBL" id="MCM1983435.1"/>
    </source>
</evidence>
<dbReference type="InterPro" id="IPR038299">
    <property type="entry name" value="DAO_C_sf"/>
</dbReference>
<dbReference type="Proteomes" id="UP000031561">
    <property type="component" value="Unassembled WGS sequence"/>
</dbReference>
<keyword evidence="9" id="KW-1185">Reference proteome</keyword>
<comment type="caution">
    <text evidence="8">The sequence shown here is derived from an EMBL/GenBank/DDBJ whole genome shotgun (WGS) entry which is preliminary data.</text>
</comment>
<dbReference type="Gene3D" id="3.30.9.10">
    <property type="entry name" value="D-Amino Acid Oxidase, subunit A, domain 2"/>
    <property type="match status" value="1"/>
</dbReference>
<keyword evidence="3" id="KW-0285">Flavoprotein</keyword>
<comment type="similarity">
    <text evidence="2">Belongs to the FAD-dependent glycerol-3-phosphate dehydrogenase family.</text>
</comment>
<proteinExistence type="inferred from homology"/>
<reference evidence="8 9" key="1">
    <citation type="journal article" date="2015" name="Genome Announc.">
        <title>Draft Genome Sequence of Filamentous Marine Cyanobacterium Lyngbya confervoides Strain BDU141951.</title>
        <authorList>
            <person name="Chandrababunaidu M.M."/>
            <person name="Sen D."/>
            <person name="Tripathy S."/>
        </authorList>
    </citation>
    <scope>NUCLEOTIDE SEQUENCE [LARGE SCALE GENOMIC DNA]</scope>
    <source>
        <strain evidence="8 9">BDU141951</strain>
    </source>
</reference>
<evidence type="ECO:0000256" key="5">
    <source>
        <dbReference type="ARBA" id="ARBA00023002"/>
    </source>
</evidence>
<dbReference type="EC" id="1.1.5.3" evidence="8"/>
<evidence type="ECO:0000259" key="7">
    <source>
        <dbReference type="Pfam" id="PF16901"/>
    </source>
</evidence>
<evidence type="ECO:0000256" key="1">
    <source>
        <dbReference type="ARBA" id="ARBA00001974"/>
    </source>
</evidence>
<dbReference type="PRINTS" id="PR01001">
    <property type="entry name" value="FADG3PDH"/>
</dbReference>
<evidence type="ECO:0000256" key="3">
    <source>
        <dbReference type="ARBA" id="ARBA00022630"/>
    </source>
</evidence>
<dbReference type="Pfam" id="PF01266">
    <property type="entry name" value="DAO"/>
    <property type="match status" value="1"/>
</dbReference>
<feature type="domain" description="FAD dependent oxidoreductase" evidence="6">
    <location>
        <begin position="13"/>
        <end position="348"/>
    </location>
</feature>
<dbReference type="AlphaFoldDB" id="A0ABD4T4C2"/>
<evidence type="ECO:0000256" key="4">
    <source>
        <dbReference type="ARBA" id="ARBA00022827"/>
    </source>
</evidence>
<sequence>MQSSSHLEPLAYDVVIIGAGINGAGIARDAARRGLRTLLVDKGDFCSGATSWSTRLVHGGLRYLEYFEFSLVRESLKEREILLNIAPHLVDPLLLTIPIYRDRSRPYWKVQAGMRLYDLLSYDKTLPNHRMLPRSVFHQLYRSVDTEKLAGGAQYYDAQVAYAERLALENILDAEAAGAIVMNYTEVTALHREGDRISGLTCRDLRQQSTFRVEITPQGTVLNIAGAWVDEVLHRGQRQGEEEMIGKEPMIGPTKGSHIVVPPFPGAPEDCAFYVEAKSDGRPFFIVPWLGLILIGTTDIKFSGNLDEIKAADSEIDYLIEETNQIFPLAQLSRDQICFTYSGVRPLPYAEGKKPSSITRSHVLHRHVSDQARNLISLIGGKITTYRQVGEEAVNAVFKQMGRQAPPCTTDKTPLPGTMPPEDRRLPSWLQAYRDRLDPGIINALAQIYGARTGDLLSLVDASPDLAAPLLEGHPFIAAQVVFAVQTEYAYSLVDILLRRTLIAIYGDYGIPLLPRVLQILQIHCGWSREQGDRQIRDYCHYMFTHCIPEYERARYEGEIKEIQKTLAESSPRECVQS</sequence>
<organism evidence="8 9">
    <name type="scientific">Lyngbya confervoides BDU141951</name>
    <dbReference type="NCBI Taxonomy" id="1574623"/>
    <lineage>
        <taxon>Bacteria</taxon>
        <taxon>Bacillati</taxon>
        <taxon>Cyanobacteriota</taxon>
        <taxon>Cyanophyceae</taxon>
        <taxon>Oscillatoriophycideae</taxon>
        <taxon>Oscillatoriales</taxon>
        <taxon>Microcoleaceae</taxon>
        <taxon>Lyngbya</taxon>
    </lineage>
</organism>
<evidence type="ECO:0000256" key="2">
    <source>
        <dbReference type="ARBA" id="ARBA00007330"/>
    </source>
</evidence>
<dbReference type="Gene3D" id="1.10.8.870">
    <property type="entry name" value="Alpha-glycerophosphate oxidase, cap domain"/>
    <property type="match status" value="1"/>
</dbReference>
<dbReference type="InterPro" id="IPR006076">
    <property type="entry name" value="FAD-dep_OxRdtase"/>
</dbReference>
<accession>A0ABD4T4C2</accession>
<dbReference type="GO" id="GO:0004368">
    <property type="term" value="F:glycerol-3-phosphate dehydrogenase (quinone) activity"/>
    <property type="evidence" value="ECO:0007669"/>
    <property type="project" value="UniProtKB-EC"/>
</dbReference>
<gene>
    <name evidence="8" type="primary">glpD</name>
    <name evidence="8" type="ORF">QQ91_0011465</name>
</gene>
<dbReference type="PANTHER" id="PTHR11985:SF15">
    <property type="entry name" value="GLYCEROL-3-PHOSPHATE DEHYDROGENASE, MITOCHONDRIAL"/>
    <property type="match status" value="1"/>
</dbReference>
<feature type="domain" description="Alpha-glycerophosphate oxidase C-terminal" evidence="7">
    <location>
        <begin position="408"/>
        <end position="531"/>
    </location>
</feature>
<dbReference type="PANTHER" id="PTHR11985">
    <property type="entry name" value="GLYCEROL-3-PHOSPHATE DEHYDROGENASE"/>
    <property type="match status" value="1"/>
</dbReference>
<dbReference type="InterPro" id="IPR036188">
    <property type="entry name" value="FAD/NAD-bd_sf"/>
</dbReference>
<dbReference type="InterPro" id="IPR031656">
    <property type="entry name" value="DAO_C"/>
</dbReference>
<dbReference type="Pfam" id="PF16901">
    <property type="entry name" value="DAO_C"/>
    <property type="match status" value="1"/>
</dbReference>
<dbReference type="InterPro" id="IPR000447">
    <property type="entry name" value="G3P_DH_FAD-dep"/>
</dbReference>